<evidence type="ECO:0000313" key="4">
    <source>
        <dbReference type="RefSeq" id="XP_012694710.2"/>
    </source>
</evidence>
<proteinExistence type="predicted"/>
<feature type="coiled-coil region" evidence="1">
    <location>
        <begin position="348"/>
        <end position="411"/>
    </location>
</feature>
<dbReference type="InterPro" id="IPR019152">
    <property type="entry name" value="DUF2046"/>
</dbReference>
<evidence type="ECO:0000256" key="1">
    <source>
        <dbReference type="SAM" id="Coils"/>
    </source>
</evidence>
<dbReference type="GeneID" id="105910529"/>
<evidence type="ECO:0000313" key="3">
    <source>
        <dbReference type="Proteomes" id="UP000515152"/>
    </source>
</evidence>
<organism evidence="3 4">
    <name type="scientific">Clupea harengus</name>
    <name type="common">Atlantic herring</name>
    <dbReference type="NCBI Taxonomy" id="7950"/>
    <lineage>
        <taxon>Eukaryota</taxon>
        <taxon>Metazoa</taxon>
        <taxon>Chordata</taxon>
        <taxon>Craniata</taxon>
        <taxon>Vertebrata</taxon>
        <taxon>Euteleostomi</taxon>
        <taxon>Actinopterygii</taxon>
        <taxon>Neopterygii</taxon>
        <taxon>Teleostei</taxon>
        <taxon>Clupei</taxon>
        <taxon>Clupeiformes</taxon>
        <taxon>Clupeoidei</taxon>
        <taxon>Clupeidae</taxon>
        <taxon>Clupea</taxon>
    </lineage>
</organism>
<name>A0A6P3WC03_CLUHA</name>
<dbReference type="PANTHER" id="PTHR15276">
    <property type="entry name" value="H4 D10S170 PROTEIN-RELATED"/>
    <property type="match status" value="1"/>
</dbReference>
<evidence type="ECO:0000256" key="2">
    <source>
        <dbReference type="SAM" id="MobiDB-lite"/>
    </source>
</evidence>
<dbReference type="PANTHER" id="PTHR15276:SF0">
    <property type="entry name" value="COILED-COIL DOMAIN-CONTAINING PROTEIN 6"/>
    <property type="match status" value="1"/>
</dbReference>
<keyword evidence="3" id="KW-1185">Reference proteome</keyword>
<dbReference type="AlphaFoldDB" id="A0A6P3WC03"/>
<gene>
    <name evidence="4" type="primary">LOC105910529</name>
</gene>
<dbReference type="OrthoDB" id="78858at2759"/>
<feature type="region of interest" description="Disordered" evidence="2">
    <location>
        <begin position="489"/>
        <end position="540"/>
    </location>
</feature>
<sequence>MEFDWLVWLDTVYEWYGMNWYSVAGADVLQKLFQRGNIHSEKTCIFVTHNDYITCVHTFISQGVAVGQFCSFKGNQRRSQRCMQLTSQPLSKHESLRCLNRAVNMADSASESDTDGAGSSSATPKYASSSSKPGVVISPFRLEELTNRLASLQQENKVLKIELETFKLKCKALQEENQDLRKASVTMQARAEQEEEFISNTLFKKIQALQKEKETLAVNYEKEEEFLTNELSRKLMQLQHEKAELEQHLEQEQEFQVNKLMKKIKKLENDTITKQLTLEQLRREKIDLENTLEQEQEALVNRLWKRMDKLEAEKRILQEKLDQPVSAPPSPRDVSMEIDSPENMMQHIRFLKNEVERLKKNLRTNEMQHTEKRAQYIEEERHMREENVRLQRKLQREVERREALCRQLSESESSLEMDDERYFNEMSAQGLRPRTVSSPIPYTPSPSSSRPISPGLSYASHTVGFTPPTTLTRAGMSYYNSTGLHMHVGTSHGIARPSPRRSNSPDKFKRPTPPPSPNTQSSVLTQPPPPLGPPMQPRDA</sequence>
<dbReference type="RefSeq" id="XP_012694710.2">
    <property type="nucleotide sequence ID" value="XM_012839256.3"/>
</dbReference>
<reference evidence="4" key="1">
    <citation type="submission" date="2025-08" db="UniProtKB">
        <authorList>
            <consortium name="RefSeq"/>
        </authorList>
    </citation>
    <scope>IDENTIFICATION</scope>
</reference>
<feature type="compositionally biased region" description="Low complexity" evidence="2">
    <location>
        <begin position="119"/>
        <end position="132"/>
    </location>
</feature>
<accession>A0A6P3WC03</accession>
<feature type="region of interest" description="Disordered" evidence="2">
    <location>
        <begin position="109"/>
        <end position="132"/>
    </location>
</feature>
<dbReference type="Pfam" id="PF09755">
    <property type="entry name" value="DUF2046"/>
    <property type="match status" value="1"/>
</dbReference>
<dbReference type="KEGG" id="char:105910529"/>
<dbReference type="Proteomes" id="UP000515152">
    <property type="component" value="Chromosome 23"/>
</dbReference>
<keyword evidence="1" id="KW-0175">Coiled coil</keyword>
<feature type="compositionally biased region" description="Pro residues" evidence="2">
    <location>
        <begin position="526"/>
        <end position="540"/>
    </location>
</feature>
<protein>
    <submittedName>
        <fullName evidence="4">Coiled-coil domain-containing protein 6</fullName>
    </submittedName>
</protein>
<feature type="coiled-coil region" evidence="1">
    <location>
        <begin position="142"/>
        <end position="320"/>
    </location>
</feature>
<feature type="region of interest" description="Disordered" evidence="2">
    <location>
        <begin position="428"/>
        <end position="455"/>
    </location>
</feature>
<feature type="compositionally biased region" description="Low complexity" evidence="2">
    <location>
        <begin position="437"/>
        <end position="454"/>
    </location>
</feature>